<feature type="region of interest" description="Disordered" evidence="1">
    <location>
        <begin position="151"/>
        <end position="175"/>
    </location>
</feature>
<keyword evidence="3" id="KW-1185">Reference proteome</keyword>
<evidence type="ECO:0000313" key="2">
    <source>
        <dbReference type="EMBL" id="MDN3713312.1"/>
    </source>
</evidence>
<dbReference type="Proteomes" id="UP001243846">
    <property type="component" value="Unassembled WGS sequence"/>
</dbReference>
<dbReference type="EMBL" id="JAUFRC010000001">
    <property type="protein sequence ID" value="MDN3713312.1"/>
    <property type="molecule type" value="Genomic_DNA"/>
</dbReference>
<accession>A0ABT8D968</accession>
<reference evidence="3" key="1">
    <citation type="journal article" date="2019" name="Int. J. Syst. Evol. Microbiol.">
        <title>The Global Catalogue of Microorganisms (GCM) 10K type strain sequencing project: providing services to taxonomists for standard genome sequencing and annotation.</title>
        <authorList>
            <consortium name="The Broad Institute Genomics Platform"/>
            <consortium name="The Broad Institute Genome Sequencing Center for Infectious Disease"/>
            <person name="Wu L."/>
            <person name="Ma J."/>
        </authorList>
    </citation>
    <scope>NUCLEOTIDE SEQUENCE [LARGE SCALE GENOMIC DNA]</scope>
    <source>
        <strain evidence="3">CECT 8482</strain>
    </source>
</reference>
<evidence type="ECO:0000313" key="3">
    <source>
        <dbReference type="Proteomes" id="UP001243846"/>
    </source>
</evidence>
<gene>
    <name evidence="2" type="ORF">QWZ10_19180</name>
</gene>
<proteinExistence type="predicted"/>
<feature type="region of interest" description="Disordered" evidence="1">
    <location>
        <begin position="12"/>
        <end position="52"/>
    </location>
</feature>
<evidence type="ECO:0000256" key="1">
    <source>
        <dbReference type="SAM" id="MobiDB-lite"/>
    </source>
</evidence>
<name>A0ABT8D968_9RHOB</name>
<sequence length="175" mass="19136">MIARIIRCCSGERSQSTTKASPKRSLVGLKRRNPASDGPSTQIDQLDHAARSSKPVEIMGRIAGSCRQIERLRDGDDQPQGRDILTVELPQQEIGQLALTQMLGLEAERQVINPDRAPVPLAQGREPLCQSRLDQNHPFIGIEEGCELRSGQQAEFGVPQPRLQFDPDHGAGIGA</sequence>
<organism evidence="2 3">
    <name type="scientific">Paracoccus cavernae</name>
    <dbReference type="NCBI Taxonomy" id="1571207"/>
    <lineage>
        <taxon>Bacteria</taxon>
        <taxon>Pseudomonadati</taxon>
        <taxon>Pseudomonadota</taxon>
        <taxon>Alphaproteobacteria</taxon>
        <taxon>Rhodobacterales</taxon>
        <taxon>Paracoccaceae</taxon>
        <taxon>Paracoccus</taxon>
    </lineage>
</organism>
<comment type="caution">
    <text evidence="2">The sequence shown here is derived from an EMBL/GenBank/DDBJ whole genome shotgun (WGS) entry which is preliminary data.</text>
</comment>
<protein>
    <submittedName>
        <fullName evidence="2">Uncharacterized protein</fullName>
    </submittedName>
</protein>